<feature type="transmembrane region" description="Helical" evidence="1">
    <location>
        <begin position="58"/>
        <end position="79"/>
    </location>
</feature>
<dbReference type="EMBL" id="AEUD01000005">
    <property type="protein sequence ID" value="EGD55729.1"/>
    <property type="molecule type" value="Genomic_DNA"/>
</dbReference>
<feature type="transmembrane region" description="Helical" evidence="1">
    <location>
        <begin position="86"/>
        <end position="109"/>
    </location>
</feature>
<keyword evidence="1" id="KW-1133">Transmembrane helix</keyword>
<protein>
    <submittedName>
        <fullName evidence="2">Uncharacterized protein</fullName>
    </submittedName>
</protein>
<reference evidence="2 3" key="1">
    <citation type="journal article" date="2011" name="J. Bacteriol.">
        <title>Draft Genome Sequence of Gordonia neofelifaecis NRRL B-59395, a Cholesterol-Degrading Actinomycete.</title>
        <authorList>
            <person name="Ge F."/>
            <person name="Li W."/>
            <person name="Chen G."/>
            <person name="Liu Y."/>
            <person name="Zhang G."/>
            <person name="Yong B."/>
            <person name="Wang Q."/>
            <person name="Wang N."/>
            <person name="Huang Z."/>
            <person name="Li W."/>
            <person name="Wang J."/>
            <person name="Wu C."/>
            <person name="Xie Q."/>
            <person name="Liu G."/>
        </authorList>
    </citation>
    <scope>NUCLEOTIDE SEQUENCE [LARGE SCALE GENOMIC DNA]</scope>
    <source>
        <strain evidence="2 3">NRRL B-59395</strain>
    </source>
</reference>
<dbReference type="Proteomes" id="UP000035065">
    <property type="component" value="Unassembled WGS sequence"/>
</dbReference>
<dbReference type="RefSeq" id="WP_009678927.1">
    <property type="nucleotide sequence ID" value="NZ_AEUD01000005.1"/>
</dbReference>
<feature type="transmembrane region" description="Helical" evidence="1">
    <location>
        <begin position="129"/>
        <end position="153"/>
    </location>
</feature>
<accession>F1YIH5</accession>
<name>F1YIH5_9ACTN</name>
<evidence type="ECO:0000256" key="1">
    <source>
        <dbReference type="SAM" id="Phobius"/>
    </source>
</evidence>
<keyword evidence="3" id="KW-1185">Reference proteome</keyword>
<proteinExistence type="predicted"/>
<evidence type="ECO:0000313" key="2">
    <source>
        <dbReference type="EMBL" id="EGD55729.1"/>
    </source>
</evidence>
<organism evidence="2 3">
    <name type="scientific">Gordonia neofelifaecis NRRL B-59395</name>
    <dbReference type="NCBI Taxonomy" id="644548"/>
    <lineage>
        <taxon>Bacteria</taxon>
        <taxon>Bacillati</taxon>
        <taxon>Actinomycetota</taxon>
        <taxon>Actinomycetes</taxon>
        <taxon>Mycobacteriales</taxon>
        <taxon>Gordoniaceae</taxon>
        <taxon>Gordonia</taxon>
    </lineage>
</organism>
<sequence length="158" mass="15931">MNRNPWRLMTAFGAAVGGVLMVGGGLSRWYDATALGLEPIEFRGTVVAYGDEVIGRVWPGWAIVGLGLLAVLGGLLAVFWPSRAAVVPAVAGLAGLGLSVLFCVDPTVAMTSVAQQLGGSTDMFGELTVSAGLVVAAVGSALATCSGAAGLVLSRRGR</sequence>
<dbReference type="AlphaFoldDB" id="F1YIH5"/>
<dbReference type="STRING" id="644548.SCNU_08448"/>
<keyword evidence="1" id="KW-0472">Membrane</keyword>
<gene>
    <name evidence="2" type="ORF">SCNU_08448</name>
</gene>
<comment type="caution">
    <text evidence="2">The sequence shown here is derived from an EMBL/GenBank/DDBJ whole genome shotgun (WGS) entry which is preliminary data.</text>
</comment>
<keyword evidence="1" id="KW-0812">Transmembrane</keyword>
<evidence type="ECO:0000313" key="3">
    <source>
        <dbReference type="Proteomes" id="UP000035065"/>
    </source>
</evidence>